<dbReference type="Pfam" id="PF00098">
    <property type="entry name" value="zf-CCHC"/>
    <property type="match status" value="1"/>
</dbReference>
<dbReference type="PROSITE" id="PS50158">
    <property type="entry name" value="ZF_CCHC"/>
    <property type="match status" value="1"/>
</dbReference>
<dbReference type="GO" id="GO:0008270">
    <property type="term" value="F:zinc ion binding"/>
    <property type="evidence" value="ECO:0007669"/>
    <property type="project" value="UniProtKB-KW"/>
</dbReference>
<dbReference type="SMART" id="SM00343">
    <property type="entry name" value="ZnF_C2HC"/>
    <property type="match status" value="1"/>
</dbReference>
<dbReference type="GO" id="GO:0003676">
    <property type="term" value="F:nucleic acid binding"/>
    <property type="evidence" value="ECO:0007669"/>
    <property type="project" value="InterPro"/>
</dbReference>
<keyword evidence="1" id="KW-0862">Zinc</keyword>
<feature type="compositionally biased region" description="Basic and acidic residues" evidence="2">
    <location>
        <begin position="790"/>
        <end position="802"/>
    </location>
</feature>
<dbReference type="OrthoDB" id="139861at2759"/>
<feature type="region of interest" description="Disordered" evidence="2">
    <location>
        <begin position="113"/>
        <end position="215"/>
    </location>
</feature>
<keyword evidence="1" id="KW-0479">Metal-binding</keyword>
<reference evidence="4" key="1">
    <citation type="submission" date="2023-04" db="EMBL/GenBank/DDBJ databases">
        <title>Phytophthora fragariaefolia NBRC 109709.</title>
        <authorList>
            <person name="Ichikawa N."/>
            <person name="Sato H."/>
            <person name="Tonouchi N."/>
        </authorList>
    </citation>
    <scope>NUCLEOTIDE SEQUENCE</scope>
    <source>
        <strain evidence="4">NBRC 109709</strain>
    </source>
</reference>
<keyword evidence="1" id="KW-0863">Zinc-finger</keyword>
<dbReference type="SUPFAM" id="SSF50630">
    <property type="entry name" value="Acid proteases"/>
    <property type="match status" value="1"/>
</dbReference>
<dbReference type="Gene3D" id="2.40.70.10">
    <property type="entry name" value="Acid Proteases"/>
    <property type="match status" value="1"/>
</dbReference>
<gene>
    <name evidence="4" type="ORF">Pfra01_002176600</name>
</gene>
<dbReference type="InterPro" id="IPR036875">
    <property type="entry name" value="Znf_CCHC_sf"/>
</dbReference>
<dbReference type="Proteomes" id="UP001165121">
    <property type="component" value="Unassembled WGS sequence"/>
</dbReference>
<evidence type="ECO:0000256" key="2">
    <source>
        <dbReference type="SAM" id="MobiDB-lite"/>
    </source>
</evidence>
<dbReference type="InterPro" id="IPR021109">
    <property type="entry name" value="Peptidase_aspartic_dom_sf"/>
</dbReference>
<dbReference type="InterPro" id="IPR001878">
    <property type="entry name" value="Znf_CCHC"/>
</dbReference>
<sequence>MARTKTTVITQKKDQTRAVLRVPAACLDTSIAPIDVRRRDNDGEETKQGDTDDENKPDSDHEEHGDPPDEERRQTGDDDGSSNTAAPMAALTAALQQKAATMARIDARLDQLSASTSSDTATTTLTAAPTPNLAQTTSTTQSVATQPSSTTIPERQVTYQPHGDDDNGGDSSGDDESSSSSDNDDLSSSDDGERRRERRQPVTLPGDRDFHRNRRRTIRDLDLPTFLPTPQTSVTTWIARVDLALEGARLSGRGDWTDHELYYILGNKLQDSAARWWAMAEWRVGQRRMMPGETYADFAAALRDLCGNNKIKERVLLAQFYRSLDRTTRLLVKQRPKPTTLEEAVDKATEINDRIDNVAQGMENIGQAFVTAPDSYVVPASGTTGHMAIIPGVGSAEVTEEEKLAFFTNSRGVYNKYTGLWEAPKGRTWNGHMWAPTARKRMAPTTAVTSMKRPMAARTDKKAKVNRAVATNDYVRQSDDDEEAGVAPTPPPAKKTKSTPRRAKAVTRQAKGVEAPRMTGGTAQVDRRYGEPKCYACNRFGHMARECPNDESRTRGLRHSVPRRTPRWAMDDDAACKQDKVVTVADDSETDGNGQTQPSDESVAAIRRAIVARVDEELIAHDKGRAERYVSTVRPAMTAQRYVHAHVDDGRIAQGGGDVVECKTTEELATATSTTPERATTTCEGVSTSEEGDMVTSLATVTEDDAETSPMELATELTDEAVRELGSIAKVRLVMRRARRDAKRRRIQRAREKADKRMSKNGEIARVVADLDEEQQLRRQRQANEARSALAERRRQRADDNEVRADERVRVNLVRHGSTETHETTENDARVEASDGLPTAMMIVDGATQCVKIDSGARYSVAGTDRMARGEHKTMDAPVAYIEGIGGFLLDVLGVWMFDMINVYGQAVTMDACIIDGCTDEFLVGVDFLERHRATMDFDRSELRYEDHDQRVIIPFRTTIEGNSTSRAAVRLASATNLRMRAVQPVEVAIAAPDGEEGVFLPTPNTGVVLLAAAVTKVTNGKALIPAINTYGGRIRLPSKRELGVWIPLKQDMELLQMHGELETKRVQKWLEELGDVDTPLDDEHDVDIGTEEPTSRALVLKLLRAYRDLANAQDECPPATTLNVEHHIDTGDAAPIMMRRRRQAQTEDAVVDSNVDDMLSAGVIEHGEGAWVLRAKMFTHCHE</sequence>
<dbReference type="Gene3D" id="4.10.60.10">
    <property type="entry name" value="Zinc finger, CCHC-type"/>
    <property type="match status" value="1"/>
</dbReference>
<evidence type="ECO:0000259" key="3">
    <source>
        <dbReference type="PROSITE" id="PS50158"/>
    </source>
</evidence>
<feature type="domain" description="CCHC-type" evidence="3">
    <location>
        <begin position="533"/>
        <end position="549"/>
    </location>
</feature>
<organism evidence="4 5">
    <name type="scientific">Phytophthora fragariaefolia</name>
    <dbReference type="NCBI Taxonomy" id="1490495"/>
    <lineage>
        <taxon>Eukaryota</taxon>
        <taxon>Sar</taxon>
        <taxon>Stramenopiles</taxon>
        <taxon>Oomycota</taxon>
        <taxon>Peronosporomycetes</taxon>
        <taxon>Peronosporales</taxon>
        <taxon>Peronosporaceae</taxon>
        <taxon>Phytophthora</taxon>
    </lineage>
</organism>
<evidence type="ECO:0000313" key="4">
    <source>
        <dbReference type="EMBL" id="GMF52919.1"/>
    </source>
</evidence>
<feature type="compositionally biased region" description="Low complexity" evidence="2">
    <location>
        <begin position="113"/>
        <end position="151"/>
    </location>
</feature>
<feature type="region of interest" description="Disordered" evidence="2">
    <location>
        <begin position="25"/>
        <end position="100"/>
    </location>
</feature>
<keyword evidence="5" id="KW-1185">Reference proteome</keyword>
<feature type="compositionally biased region" description="Basic residues" evidence="2">
    <location>
        <begin position="494"/>
        <end position="505"/>
    </location>
</feature>
<name>A0A9W6Y1Q1_9STRA</name>
<feature type="region of interest" description="Disordered" evidence="2">
    <location>
        <begin position="778"/>
        <end position="802"/>
    </location>
</feature>
<comment type="caution">
    <text evidence="4">The sequence shown here is derived from an EMBL/GenBank/DDBJ whole genome shotgun (WGS) entry which is preliminary data.</text>
</comment>
<evidence type="ECO:0000313" key="5">
    <source>
        <dbReference type="Proteomes" id="UP001165121"/>
    </source>
</evidence>
<feature type="compositionally biased region" description="Basic and acidic residues" evidence="2">
    <location>
        <begin position="35"/>
        <end position="76"/>
    </location>
</feature>
<evidence type="ECO:0000256" key="1">
    <source>
        <dbReference type="PROSITE-ProRule" id="PRU00047"/>
    </source>
</evidence>
<accession>A0A9W6Y1Q1</accession>
<protein>
    <submittedName>
        <fullName evidence="4">Unnamed protein product</fullName>
    </submittedName>
</protein>
<dbReference type="SUPFAM" id="SSF57756">
    <property type="entry name" value="Retrovirus zinc finger-like domains"/>
    <property type="match status" value="1"/>
</dbReference>
<feature type="compositionally biased region" description="Acidic residues" evidence="2">
    <location>
        <begin position="166"/>
        <end position="190"/>
    </location>
</feature>
<feature type="compositionally biased region" description="Low complexity" evidence="2">
    <location>
        <begin position="84"/>
        <end position="100"/>
    </location>
</feature>
<proteinExistence type="predicted"/>
<feature type="region of interest" description="Disordered" evidence="2">
    <location>
        <begin position="440"/>
        <end position="516"/>
    </location>
</feature>
<dbReference type="AlphaFoldDB" id="A0A9W6Y1Q1"/>
<dbReference type="EMBL" id="BSXT01003174">
    <property type="protein sequence ID" value="GMF52919.1"/>
    <property type="molecule type" value="Genomic_DNA"/>
</dbReference>